<keyword evidence="8" id="KW-1185">Reference proteome</keyword>
<feature type="transmembrane region" description="Helical" evidence="6">
    <location>
        <begin position="98"/>
        <end position="118"/>
    </location>
</feature>
<name>A0A7W4YJD2_LEIAQ</name>
<dbReference type="Gene3D" id="1.20.1740.10">
    <property type="entry name" value="Amino acid/polyamine transporter I"/>
    <property type="match status" value="1"/>
</dbReference>
<evidence type="ECO:0000256" key="3">
    <source>
        <dbReference type="ARBA" id="ARBA00022692"/>
    </source>
</evidence>
<comment type="caution">
    <text evidence="7">The sequence shown here is derived from an EMBL/GenBank/DDBJ whole genome shotgun (WGS) entry which is preliminary data.</text>
</comment>
<dbReference type="Pfam" id="PF13520">
    <property type="entry name" value="AA_permease_2"/>
    <property type="match status" value="1"/>
</dbReference>
<evidence type="ECO:0000256" key="5">
    <source>
        <dbReference type="ARBA" id="ARBA00023136"/>
    </source>
</evidence>
<keyword evidence="4 6" id="KW-1133">Transmembrane helix</keyword>
<feature type="transmembrane region" description="Helical" evidence="6">
    <location>
        <begin position="424"/>
        <end position="445"/>
    </location>
</feature>
<feature type="transmembrane region" description="Helical" evidence="6">
    <location>
        <begin position="241"/>
        <end position="260"/>
    </location>
</feature>
<sequence>MTSTQSADTAVGTRTAAHRRLGVPAVTFMIVAASAPLTVLAGGVTTTFAVTGVLGVPLSFLILGVTLTIFAVGYAAMSRFVTNAGAFYSYVAQGLGRPGGVGVSIVALISYNAMQIGVYGMFGFQVSSLLSSKFGWDVPWWIPVLVCIALIAVLGVNRVDLSAKVLGVLVALEFVVVIVYDIVSFIVAPEGVSPEALSPSSLFVPGIGAVFAFGIAAFMGFESAAIYGEESKDPKRTVARATYTAVAVIAIFYALSSWAMTVGTGPSAVIKASTEQGPDLIFNFLSSHVGVIVSDIAQLLFITSLFASLVSFHNAVARYFFSLGREGVLPNWLARIRAHSGAPWAGSLTQTVLAAVVIVAFAIAGTGWTPPEGAPAALFPVLTLFSWLTNSGALGLVLLMAIVSFSVIGFFRRDGRGLGPWQRIIAPVVSGVALTVVFVLILVYFNTLLTSDPTAPPSATTFILPAIVIVPGIIGVFWGMALKHRNPKVYAQIGHGTEETGAPELGAEDD</sequence>
<feature type="transmembrane region" description="Helical" evidence="6">
    <location>
        <begin position="342"/>
        <end position="364"/>
    </location>
</feature>
<dbReference type="GO" id="GO:0055085">
    <property type="term" value="P:transmembrane transport"/>
    <property type="evidence" value="ECO:0007669"/>
    <property type="project" value="InterPro"/>
</dbReference>
<dbReference type="AlphaFoldDB" id="A0A7W4YJD2"/>
<reference evidence="7 8" key="1">
    <citation type="submission" date="2020-08" db="EMBL/GenBank/DDBJ databases">
        <title>Sequencing the genomes of 1000 actinobacteria strains.</title>
        <authorList>
            <person name="Klenk H.-P."/>
        </authorList>
    </citation>
    <scope>NUCLEOTIDE SEQUENCE [LARGE SCALE GENOMIC DNA]</scope>
    <source>
        <strain evidence="7 8">DSM 20146</strain>
    </source>
</reference>
<dbReference type="EMBL" id="JACHVP010000002">
    <property type="protein sequence ID" value="MBB2967357.1"/>
    <property type="molecule type" value="Genomic_DNA"/>
</dbReference>
<dbReference type="Proteomes" id="UP000538196">
    <property type="component" value="Unassembled WGS sequence"/>
</dbReference>
<dbReference type="PANTHER" id="PTHR42770">
    <property type="entry name" value="AMINO ACID TRANSPORTER-RELATED"/>
    <property type="match status" value="1"/>
</dbReference>
<feature type="transmembrane region" description="Helical" evidence="6">
    <location>
        <begin position="457"/>
        <end position="478"/>
    </location>
</feature>
<evidence type="ECO:0000256" key="6">
    <source>
        <dbReference type="SAM" id="Phobius"/>
    </source>
</evidence>
<gene>
    <name evidence="7" type="ORF">FHX33_002120</name>
</gene>
<evidence type="ECO:0000256" key="1">
    <source>
        <dbReference type="ARBA" id="ARBA00004651"/>
    </source>
</evidence>
<evidence type="ECO:0000256" key="4">
    <source>
        <dbReference type="ARBA" id="ARBA00022989"/>
    </source>
</evidence>
<feature type="transmembrane region" description="Helical" evidence="6">
    <location>
        <begin position="200"/>
        <end position="221"/>
    </location>
</feature>
<dbReference type="GO" id="GO:0016020">
    <property type="term" value="C:membrane"/>
    <property type="evidence" value="ECO:0007669"/>
    <property type="project" value="UniProtKB-SubCell"/>
</dbReference>
<organism evidence="7 8">
    <name type="scientific">Leifsonia aquatica</name>
    <name type="common">Corynebacterium aquaticum</name>
    <dbReference type="NCBI Taxonomy" id="144185"/>
    <lineage>
        <taxon>Bacteria</taxon>
        <taxon>Bacillati</taxon>
        <taxon>Actinomycetota</taxon>
        <taxon>Actinomycetes</taxon>
        <taxon>Micrococcales</taxon>
        <taxon>Microbacteriaceae</taxon>
        <taxon>Leifsonia</taxon>
    </lineage>
</organism>
<comment type="subcellular location">
    <subcellularLocation>
        <location evidence="1">Cell membrane</location>
        <topology evidence="1">Multi-pass membrane protein</topology>
    </subcellularLocation>
</comment>
<protein>
    <submittedName>
        <fullName evidence="7">Amino acid transporter</fullName>
    </submittedName>
</protein>
<feature type="transmembrane region" description="Helical" evidence="6">
    <location>
        <begin position="56"/>
        <end position="77"/>
    </location>
</feature>
<keyword evidence="3 6" id="KW-0812">Transmembrane</keyword>
<evidence type="ECO:0000313" key="7">
    <source>
        <dbReference type="EMBL" id="MBB2967357.1"/>
    </source>
</evidence>
<dbReference type="InterPro" id="IPR002293">
    <property type="entry name" value="AA/rel_permease1"/>
</dbReference>
<feature type="transmembrane region" description="Helical" evidence="6">
    <location>
        <begin position="168"/>
        <end position="188"/>
    </location>
</feature>
<keyword evidence="5 6" id="KW-0472">Membrane</keyword>
<evidence type="ECO:0000313" key="8">
    <source>
        <dbReference type="Proteomes" id="UP000538196"/>
    </source>
</evidence>
<dbReference type="PIRSF" id="PIRSF006060">
    <property type="entry name" value="AA_transporter"/>
    <property type="match status" value="1"/>
</dbReference>
<feature type="transmembrane region" description="Helical" evidence="6">
    <location>
        <begin position="138"/>
        <end position="156"/>
    </location>
</feature>
<accession>A0A7W4YJD2</accession>
<evidence type="ECO:0000256" key="2">
    <source>
        <dbReference type="ARBA" id="ARBA00022475"/>
    </source>
</evidence>
<dbReference type="PANTHER" id="PTHR42770:SF16">
    <property type="entry name" value="AMINO ACID PERMEASE"/>
    <property type="match status" value="1"/>
</dbReference>
<dbReference type="InterPro" id="IPR050367">
    <property type="entry name" value="APC_superfamily"/>
</dbReference>
<proteinExistence type="predicted"/>
<feature type="transmembrane region" description="Helical" evidence="6">
    <location>
        <begin position="21"/>
        <end position="44"/>
    </location>
</feature>
<feature type="transmembrane region" description="Helical" evidence="6">
    <location>
        <begin position="296"/>
        <end position="321"/>
    </location>
</feature>
<feature type="transmembrane region" description="Helical" evidence="6">
    <location>
        <begin position="384"/>
        <end position="412"/>
    </location>
</feature>
<keyword evidence="2" id="KW-1003">Cell membrane</keyword>